<dbReference type="RefSeq" id="WP_371726520.1">
    <property type="nucleotide sequence ID" value="NZ_JBGOOS010000037.1"/>
</dbReference>
<gene>
    <name evidence="2" type="ORF">ACED39_19125</name>
</gene>
<evidence type="ECO:0000313" key="2">
    <source>
        <dbReference type="EMBL" id="MEZ8210883.1"/>
    </source>
</evidence>
<name>A0ABV4MMT7_9VIBR</name>
<evidence type="ECO:0000256" key="1">
    <source>
        <dbReference type="SAM" id="MobiDB-lite"/>
    </source>
</evidence>
<proteinExistence type="predicted"/>
<evidence type="ECO:0000313" key="3">
    <source>
        <dbReference type="Proteomes" id="UP001569151"/>
    </source>
</evidence>
<keyword evidence="3" id="KW-1185">Reference proteome</keyword>
<protein>
    <submittedName>
        <fullName evidence="2">Uncharacterized protein</fullName>
    </submittedName>
</protein>
<dbReference type="Proteomes" id="UP001569151">
    <property type="component" value="Unassembled WGS sequence"/>
</dbReference>
<dbReference type="EMBL" id="JBGOOS010000037">
    <property type="protein sequence ID" value="MEZ8210883.1"/>
    <property type="molecule type" value="Genomic_DNA"/>
</dbReference>
<sequence>MKQLKDKEKGLYFELHGDLVTEREYIKEWSGEIIENSAISDCDEFYDKHGFDYDLDDDEIYEDFLNHFYYEIEKNRKDRFTIDLDPTDIQKSIITTRFSNEEIKFKDLNFGNTEQVLKALDIKYFIKEPSLSDLMDELEDDEYDYAENNVQDYLIYIDMNELVVKSSESNTPFTLKEFISYNSDRLKHAPDGIDKDLVQTTRGLYTAEKISENLLLKFGAKDLINTSNVKTINIDKSTDQYSLFEMKYADSNKIMDEDTFYIIEDIVYTGLTKSKKRDYSYFKYNLQDDQMTLEGTNFIDYVLEQHSNSPQRKLNDINKLQNDLALQKICEIEEENLKSIYGIKLDSCGQTACKKCLTIAEFVVPKHNSKFIVTLDKNSDLSIDNTSAFEDAVDSADLDFEPSDEDLKSSIGSLVKAKSKFNHKPLSDRKIKSQELTIDAPTQKKPRSLRM</sequence>
<feature type="region of interest" description="Disordered" evidence="1">
    <location>
        <begin position="425"/>
        <end position="451"/>
    </location>
</feature>
<organism evidence="2 3">
    <name type="scientific">Vibrio bivalvicida</name>
    <dbReference type="NCBI Taxonomy" id="1276888"/>
    <lineage>
        <taxon>Bacteria</taxon>
        <taxon>Pseudomonadati</taxon>
        <taxon>Pseudomonadota</taxon>
        <taxon>Gammaproteobacteria</taxon>
        <taxon>Vibrionales</taxon>
        <taxon>Vibrionaceae</taxon>
        <taxon>Vibrio</taxon>
        <taxon>Vibrio oreintalis group</taxon>
    </lineage>
</organism>
<accession>A0ABV4MMT7</accession>
<reference evidence="2 3" key="1">
    <citation type="submission" date="2024-06" db="EMBL/GenBank/DDBJ databases">
        <authorList>
            <person name="Steensen K."/>
            <person name="Seneca J."/>
            <person name="Bartlau N."/>
            <person name="Yu A.X."/>
            <person name="Polz M.F."/>
        </authorList>
    </citation>
    <scope>NUCLEOTIDE SEQUENCE [LARGE SCALE GENOMIC DNA]</scope>
    <source>
        <strain evidence="2 3">1F146</strain>
    </source>
</reference>
<comment type="caution">
    <text evidence="2">The sequence shown here is derived from an EMBL/GenBank/DDBJ whole genome shotgun (WGS) entry which is preliminary data.</text>
</comment>